<protein>
    <submittedName>
        <fullName evidence="5">Predicted protein</fullName>
    </submittedName>
</protein>
<organism evidence="6">
    <name type="scientific">Micromonas pusilla (strain CCMP1545)</name>
    <name type="common">Picoplanktonic green alga</name>
    <dbReference type="NCBI Taxonomy" id="564608"/>
    <lineage>
        <taxon>Eukaryota</taxon>
        <taxon>Viridiplantae</taxon>
        <taxon>Chlorophyta</taxon>
        <taxon>Mamiellophyceae</taxon>
        <taxon>Mamiellales</taxon>
        <taxon>Mamiellaceae</taxon>
        <taxon>Micromonas</taxon>
    </lineage>
</organism>
<dbReference type="GO" id="GO:0004869">
    <property type="term" value="F:cysteine-type endopeptidase inhibitor activity"/>
    <property type="evidence" value="ECO:0007669"/>
    <property type="project" value="UniProtKB-KW"/>
</dbReference>
<keyword evidence="1" id="KW-0789">Thiol protease inhibitor</keyword>
<dbReference type="CDD" id="cd00042">
    <property type="entry name" value="CY"/>
    <property type="match status" value="1"/>
</dbReference>
<dbReference type="Pfam" id="PF00031">
    <property type="entry name" value="Cystatin"/>
    <property type="match status" value="1"/>
</dbReference>
<evidence type="ECO:0000256" key="1">
    <source>
        <dbReference type="ARBA" id="ARBA00022704"/>
    </source>
</evidence>
<keyword evidence="1" id="KW-0646">Protease inhibitor</keyword>
<evidence type="ECO:0000259" key="4">
    <source>
        <dbReference type="SMART" id="SM00043"/>
    </source>
</evidence>
<accession>C1MIL0</accession>
<dbReference type="SMART" id="SM00043">
    <property type="entry name" value="CY"/>
    <property type="match status" value="1"/>
</dbReference>
<evidence type="ECO:0000256" key="3">
    <source>
        <dbReference type="SAM" id="SignalP"/>
    </source>
</evidence>
<dbReference type="InterPro" id="IPR000010">
    <property type="entry name" value="Cystatin_dom"/>
</dbReference>
<evidence type="ECO:0000313" key="5">
    <source>
        <dbReference type="EMBL" id="EEH60400.1"/>
    </source>
</evidence>
<gene>
    <name evidence="5" type="ORF">MICPUCDRAFT_50607</name>
</gene>
<reference evidence="5 6" key="1">
    <citation type="journal article" date="2009" name="Science">
        <title>Green evolution and dynamic adaptations revealed by genomes of the marine picoeukaryotes Micromonas.</title>
        <authorList>
            <person name="Worden A.Z."/>
            <person name="Lee J.H."/>
            <person name="Mock T."/>
            <person name="Rouze P."/>
            <person name="Simmons M.P."/>
            <person name="Aerts A.L."/>
            <person name="Allen A.E."/>
            <person name="Cuvelier M.L."/>
            <person name="Derelle E."/>
            <person name="Everett M.V."/>
            <person name="Foulon E."/>
            <person name="Grimwood J."/>
            <person name="Gundlach H."/>
            <person name="Henrissat B."/>
            <person name="Napoli C."/>
            <person name="McDonald S.M."/>
            <person name="Parker M.S."/>
            <person name="Rombauts S."/>
            <person name="Salamov A."/>
            <person name="Von Dassow P."/>
            <person name="Badger J.H."/>
            <person name="Coutinho P.M."/>
            <person name="Demir E."/>
            <person name="Dubchak I."/>
            <person name="Gentemann C."/>
            <person name="Eikrem W."/>
            <person name="Gready J.E."/>
            <person name="John U."/>
            <person name="Lanier W."/>
            <person name="Lindquist E.A."/>
            <person name="Lucas S."/>
            <person name="Mayer K.F."/>
            <person name="Moreau H."/>
            <person name="Not F."/>
            <person name="Otillar R."/>
            <person name="Panaud O."/>
            <person name="Pangilinan J."/>
            <person name="Paulsen I."/>
            <person name="Piegu B."/>
            <person name="Poliakov A."/>
            <person name="Robbens S."/>
            <person name="Schmutz J."/>
            <person name="Toulza E."/>
            <person name="Wyss T."/>
            <person name="Zelensky A."/>
            <person name="Zhou K."/>
            <person name="Armbrust E.V."/>
            <person name="Bhattacharya D."/>
            <person name="Goodenough U.W."/>
            <person name="Van de Peer Y."/>
            <person name="Grigoriev I.V."/>
        </authorList>
    </citation>
    <scope>NUCLEOTIDE SEQUENCE [LARGE SCALE GENOMIC DNA]</scope>
    <source>
        <strain evidence="5 6">CCMP1545</strain>
    </source>
</reference>
<feature type="domain" description="Cystatin" evidence="4">
    <location>
        <begin position="58"/>
        <end position="161"/>
    </location>
</feature>
<dbReference type="AlphaFoldDB" id="C1MIL0"/>
<keyword evidence="3" id="KW-0732">Signal</keyword>
<feature type="chain" id="PRO_5002911952" evidence="3">
    <location>
        <begin position="28"/>
        <end position="168"/>
    </location>
</feature>
<evidence type="ECO:0000313" key="6">
    <source>
        <dbReference type="Proteomes" id="UP000001876"/>
    </source>
</evidence>
<dbReference type="EMBL" id="GG663735">
    <property type="protein sequence ID" value="EEH60400.1"/>
    <property type="molecule type" value="Genomic_DNA"/>
</dbReference>
<evidence type="ECO:0000256" key="2">
    <source>
        <dbReference type="SAM" id="MobiDB-lite"/>
    </source>
</evidence>
<dbReference type="Proteomes" id="UP000001876">
    <property type="component" value="Unassembled WGS sequence"/>
</dbReference>
<dbReference type="RefSeq" id="XP_003055148.1">
    <property type="nucleotide sequence ID" value="XM_003055102.1"/>
</dbReference>
<proteinExistence type="predicted"/>
<dbReference type="KEGG" id="mpp:MICPUCDRAFT_50607"/>
<feature type="region of interest" description="Disordered" evidence="2">
    <location>
        <begin position="49"/>
        <end position="70"/>
    </location>
</feature>
<dbReference type="GeneID" id="9680229"/>
<dbReference type="Gene3D" id="3.10.450.10">
    <property type="match status" value="1"/>
</dbReference>
<feature type="signal peptide" evidence="3">
    <location>
        <begin position="1"/>
        <end position="27"/>
    </location>
</feature>
<dbReference type="InterPro" id="IPR046350">
    <property type="entry name" value="Cystatin_sf"/>
</dbReference>
<sequence>MRAGARAFRVLLLLLLVLFLATGGAVARETIVDDDDASAGGLEPFAAAPAEEEDARVSMPGGVSAPLPSSSHDAYREDALAAVEHLNAVQLDGAKVSPRYALRDIIEVRSQVVAGTMVHLKIAVGTEDDEGEPRAAARKTCDANVWRKLDGTREVTSATCENCDARDA</sequence>
<name>C1MIL0_MICPC</name>
<keyword evidence="6" id="KW-1185">Reference proteome</keyword>
<dbReference type="SUPFAM" id="SSF54403">
    <property type="entry name" value="Cystatin/monellin"/>
    <property type="match status" value="1"/>
</dbReference>